<dbReference type="PANTHER" id="PTHR31817:SF0">
    <property type="entry name" value="CHROMOSOME UNDETERMINED SCAFFOLD_67, WHOLE GENOME SHOTGUN SEQUENCE"/>
    <property type="match status" value="1"/>
</dbReference>
<keyword evidence="4" id="KW-0482">Metalloprotease</keyword>
<evidence type="ECO:0000256" key="1">
    <source>
        <dbReference type="ARBA" id="ARBA00001947"/>
    </source>
</evidence>
<dbReference type="Pfam" id="PF08014">
    <property type="entry name" value="MATCAP"/>
    <property type="match status" value="1"/>
</dbReference>
<dbReference type="GO" id="GO:0008237">
    <property type="term" value="F:metallopeptidase activity"/>
    <property type="evidence" value="ECO:0007669"/>
    <property type="project" value="UniProtKB-KW"/>
</dbReference>
<organism evidence="6 7">
    <name type="scientific">Blepharisma stoltei</name>
    <dbReference type="NCBI Taxonomy" id="1481888"/>
    <lineage>
        <taxon>Eukaryota</taxon>
        <taxon>Sar</taxon>
        <taxon>Alveolata</taxon>
        <taxon>Ciliophora</taxon>
        <taxon>Postciliodesmatophora</taxon>
        <taxon>Heterotrichea</taxon>
        <taxon>Heterotrichida</taxon>
        <taxon>Blepharismidae</taxon>
        <taxon>Blepharisma</taxon>
    </lineage>
</organism>
<feature type="region of interest" description="Disordered" evidence="5">
    <location>
        <begin position="1"/>
        <end position="36"/>
    </location>
</feature>
<comment type="caution">
    <text evidence="6">The sequence shown here is derived from an EMBL/GenBank/DDBJ whole genome shotgun (WGS) entry which is preliminary data.</text>
</comment>
<sequence>MPRLDSRAAKKPTKPSTTTRRSQSSVRNIGPKRKSFLPSLGKVNPLNVSQQQELFFQNSCLTNPILSYSYPNQKSEYLSKFQPSSTYLQQAIHILESCLAEFGSESNYFRSDGGELLDQGQTINAIQTYVSELGLTGIVDIVFSEQAIAPAACSYNSKTKKGQVTISLPIIYRKNRIGGAMDHEIGTHLIRTLNETKQVWYKKRDKFNLKPFLETEEGLATLHTVIRLAMNRNKKPYLWRSALHYYTSYQSSQMNFVDLFSHMERYIDDPGQRFKEVLRVKRGLEDTSQIGGCYKDQVYLSGAIKILQKRQEINFDDFYMGKLSLDDYFRDDIRDKITKEKTVLPTFLKDKEEYMRALDYIAQINGLD</sequence>
<dbReference type="PANTHER" id="PTHR31817">
    <property type="match status" value="1"/>
</dbReference>
<evidence type="ECO:0000313" key="6">
    <source>
        <dbReference type="EMBL" id="CAG9333155.1"/>
    </source>
</evidence>
<dbReference type="Proteomes" id="UP001162131">
    <property type="component" value="Unassembled WGS sequence"/>
</dbReference>
<evidence type="ECO:0008006" key="8">
    <source>
        <dbReference type="Google" id="ProtNLM"/>
    </source>
</evidence>
<evidence type="ECO:0000256" key="4">
    <source>
        <dbReference type="ARBA" id="ARBA00023049"/>
    </source>
</evidence>
<reference evidence="6" key="1">
    <citation type="submission" date="2021-09" db="EMBL/GenBank/DDBJ databases">
        <authorList>
            <consortium name="AG Swart"/>
            <person name="Singh M."/>
            <person name="Singh A."/>
            <person name="Seah K."/>
            <person name="Emmerich C."/>
        </authorList>
    </citation>
    <scope>NUCLEOTIDE SEQUENCE</scope>
    <source>
        <strain evidence="6">ATCC30299</strain>
    </source>
</reference>
<evidence type="ECO:0000313" key="7">
    <source>
        <dbReference type="Proteomes" id="UP001162131"/>
    </source>
</evidence>
<dbReference type="EMBL" id="CAJZBQ010000056">
    <property type="protein sequence ID" value="CAG9333155.1"/>
    <property type="molecule type" value="Genomic_DNA"/>
</dbReference>
<dbReference type="AlphaFoldDB" id="A0AAU9K0S7"/>
<keyword evidence="2" id="KW-0645">Protease</keyword>
<name>A0AAU9K0S7_9CILI</name>
<comment type="cofactor">
    <cofactor evidence="1">
        <name>Zn(2+)</name>
        <dbReference type="ChEBI" id="CHEBI:29105"/>
    </cofactor>
</comment>
<evidence type="ECO:0000256" key="2">
    <source>
        <dbReference type="ARBA" id="ARBA00022670"/>
    </source>
</evidence>
<accession>A0AAU9K0S7</accession>
<keyword evidence="3" id="KW-0378">Hydrolase</keyword>
<protein>
    <recommendedName>
        <fullName evidence="8">DUF1704 domain-containing protein</fullName>
    </recommendedName>
</protein>
<dbReference type="InterPro" id="IPR012548">
    <property type="entry name" value="MATCAP"/>
</dbReference>
<proteinExistence type="predicted"/>
<dbReference type="GO" id="GO:0006508">
    <property type="term" value="P:proteolysis"/>
    <property type="evidence" value="ECO:0007669"/>
    <property type="project" value="UniProtKB-KW"/>
</dbReference>
<keyword evidence="7" id="KW-1185">Reference proteome</keyword>
<evidence type="ECO:0000256" key="3">
    <source>
        <dbReference type="ARBA" id="ARBA00022801"/>
    </source>
</evidence>
<evidence type="ECO:0000256" key="5">
    <source>
        <dbReference type="SAM" id="MobiDB-lite"/>
    </source>
</evidence>
<gene>
    <name evidence="6" type="ORF">BSTOLATCC_MIC57974</name>
</gene>
<dbReference type="SMART" id="SM01154">
    <property type="entry name" value="DUF1704"/>
    <property type="match status" value="1"/>
</dbReference>